<reference evidence="1" key="1">
    <citation type="submission" date="2021-08" db="EMBL/GenBank/DDBJ databases">
        <title>Draft genome sequence of the GABA producer Bifidobacterium adolescentis 4-2, isolated from healthy human feces.</title>
        <authorList>
            <person name="Altaib H."/>
            <person name="Niwa R."/>
            <person name="Abe M."/>
            <person name="Suzuki T."/>
        </authorList>
    </citation>
    <scope>NUCLEOTIDE SEQUENCE</scope>
    <source>
        <strain evidence="1">4-2</strain>
    </source>
</reference>
<dbReference type="EMBL" id="BPPZ01000002">
    <property type="protein sequence ID" value="GJD13661.1"/>
    <property type="molecule type" value="Genomic_DNA"/>
</dbReference>
<accession>A0AAN4VLC8</accession>
<sequence>MPAIGPPMMIHGVRLPKRLWEASDSEPKMTLEIRAKMMPMEFIVPRIVSP</sequence>
<protein>
    <submittedName>
        <fullName evidence="1">Uncharacterized protein</fullName>
    </submittedName>
</protein>
<dbReference type="Proteomes" id="UP000886943">
    <property type="component" value="Unassembled WGS sequence"/>
</dbReference>
<evidence type="ECO:0000313" key="2">
    <source>
        <dbReference type="Proteomes" id="UP000886943"/>
    </source>
</evidence>
<name>A0AAN4VLC8_BIFAD</name>
<dbReference type="AlphaFoldDB" id="A0AAN4VLC8"/>
<gene>
    <name evidence="1" type="ORF">BIFAD42_06450</name>
</gene>
<comment type="caution">
    <text evidence="1">The sequence shown here is derived from an EMBL/GenBank/DDBJ whole genome shotgun (WGS) entry which is preliminary data.</text>
</comment>
<proteinExistence type="predicted"/>
<evidence type="ECO:0000313" key="1">
    <source>
        <dbReference type="EMBL" id="GJD13661.1"/>
    </source>
</evidence>
<organism evidence="1 2">
    <name type="scientific">Bifidobacterium adolescentis</name>
    <dbReference type="NCBI Taxonomy" id="1680"/>
    <lineage>
        <taxon>Bacteria</taxon>
        <taxon>Bacillati</taxon>
        <taxon>Actinomycetota</taxon>
        <taxon>Actinomycetes</taxon>
        <taxon>Bifidobacteriales</taxon>
        <taxon>Bifidobacteriaceae</taxon>
        <taxon>Bifidobacterium</taxon>
    </lineage>
</organism>